<evidence type="ECO:0000313" key="2">
    <source>
        <dbReference type="Proteomes" id="UP000887560"/>
    </source>
</evidence>
<name>A0A915NVJ4_9BILA</name>
<protein>
    <submittedName>
        <fullName evidence="3">Uncharacterized protein</fullName>
    </submittedName>
</protein>
<feature type="coiled-coil region" evidence="1">
    <location>
        <begin position="161"/>
        <end position="243"/>
    </location>
</feature>
<sequence length="245" mass="29155">IKSREHLEELEIENVELKRFFENLAQTGNEKERRMTEEARRLLYLAIREGKLERRESRSRQLAFENEAKIFELARLQNALLHSVPLNEYNRLLREHKRILRERFLTSSPDIGYYSATNSSLKTNSEDEEESEYIQLNKINISKSGLLFGDNENINKLLLKNKKLEEINEILIGQNESLKAEKRKTETELAEMNAFLDDLEAETELKSMLANIERRFLHAIREQFDATEERESLQNELRRIERKFR</sequence>
<proteinExistence type="predicted"/>
<organism evidence="2 3">
    <name type="scientific">Meloidogyne floridensis</name>
    <dbReference type="NCBI Taxonomy" id="298350"/>
    <lineage>
        <taxon>Eukaryota</taxon>
        <taxon>Metazoa</taxon>
        <taxon>Ecdysozoa</taxon>
        <taxon>Nematoda</taxon>
        <taxon>Chromadorea</taxon>
        <taxon>Rhabditida</taxon>
        <taxon>Tylenchina</taxon>
        <taxon>Tylenchomorpha</taxon>
        <taxon>Tylenchoidea</taxon>
        <taxon>Meloidogynidae</taxon>
        <taxon>Meloidogyninae</taxon>
        <taxon>Meloidogyne</taxon>
    </lineage>
</organism>
<reference evidence="3" key="1">
    <citation type="submission" date="2022-11" db="UniProtKB">
        <authorList>
            <consortium name="WormBaseParasite"/>
        </authorList>
    </citation>
    <scope>IDENTIFICATION</scope>
</reference>
<keyword evidence="1" id="KW-0175">Coiled coil</keyword>
<dbReference type="Proteomes" id="UP000887560">
    <property type="component" value="Unplaced"/>
</dbReference>
<evidence type="ECO:0000313" key="3">
    <source>
        <dbReference type="WBParaSite" id="scf7180000421268.g6578"/>
    </source>
</evidence>
<evidence type="ECO:0000256" key="1">
    <source>
        <dbReference type="SAM" id="Coils"/>
    </source>
</evidence>
<dbReference type="AlphaFoldDB" id="A0A915NVJ4"/>
<dbReference type="WBParaSite" id="scf7180000421268.g6578">
    <property type="protein sequence ID" value="scf7180000421268.g6578"/>
    <property type="gene ID" value="scf7180000421268.g6578"/>
</dbReference>
<accession>A0A915NVJ4</accession>
<keyword evidence="2" id="KW-1185">Reference proteome</keyword>